<gene>
    <name evidence="1" type="ORF">MNBD_GAMMA09-3869</name>
</gene>
<proteinExistence type="predicted"/>
<evidence type="ECO:0000313" key="1">
    <source>
        <dbReference type="EMBL" id="VAW61684.1"/>
    </source>
</evidence>
<dbReference type="EMBL" id="UOFI01000014">
    <property type="protein sequence ID" value="VAW61684.1"/>
    <property type="molecule type" value="Genomic_DNA"/>
</dbReference>
<protein>
    <submittedName>
        <fullName evidence="1">Uncharacterized protein</fullName>
    </submittedName>
</protein>
<dbReference type="AlphaFoldDB" id="A0A3B0XZJ4"/>
<reference evidence="1" key="1">
    <citation type="submission" date="2018-06" db="EMBL/GenBank/DDBJ databases">
        <authorList>
            <person name="Zhirakovskaya E."/>
        </authorList>
    </citation>
    <scope>NUCLEOTIDE SEQUENCE</scope>
</reference>
<accession>A0A3B0XZJ4</accession>
<organism evidence="1">
    <name type="scientific">hydrothermal vent metagenome</name>
    <dbReference type="NCBI Taxonomy" id="652676"/>
    <lineage>
        <taxon>unclassified sequences</taxon>
        <taxon>metagenomes</taxon>
        <taxon>ecological metagenomes</taxon>
    </lineage>
</organism>
<name>A0A3B0XZJ4_9ZZZZ</name>
<sequence>MNFDNHIIPMLGKLKSHEVDIDNMEKFHKSLSYKARYQDKRYL</sequence>